<dbReference type="EMBL" id="OVEO01000011">
    <property type="protein sequence ID" value="SPQ99105.1"/>
    <property type="molecule type" value="Genomic_DNA"/>
</dbReference>
<accession>A0A3P3YG37</accession>
<protein>
    <submittedName>
        <fullName evidence="2">Uncharacterized protein</fullName>
    </submittedName>
</protein>
<dbReference type="AlphaFoldDB" id="A0A3P3YG37"/>
<reference evidence="2 3" key="1">
    <citation type="submission" date="2018-03" db="EMBL/GenBank/DDBJ databases">
        <authorList>
            <person name="Fogelqvist J."/>
        </authorList>
    </citation>
    <scope>NUCLEOTIDE SEQUENCE [LARGE SCALE GENOMIC DNA]</scope>
</reference>
<sequence>MSSSSLSSTTTSVLCVRVAGDHDDDAVVCLSDEEVAPAAAEGTLGVEIGEDAHRQGIAKDFVIISSDEDSYDDQVIMVDDDDGPGIVVVGDECSEPEAERGRDHLRRTGFLDDIARNPVGIREPSPRPRKSEKRRHGALPGTEPTTWTARQDQHLRLACKNEIRESAVTSILDPNDKELLRMALSLIHGKTLGEAIQRAEHLQLLTRDQLVHLSR</sequence>
<organism evidence="2 3">
    <name type="scientific">Plasmodiophora brassicae</name>
    <name type="common">Clubroot disease agent</name>
    <dbReference type="NCBI Taxonomy" id="37360"/>
    <lineage>
        <taxon>Eukaryota</taxon>
        <taxon>Sar</taxon>
        <taxon>Rhizaria</taxon>
        <taxon>Endomyxa</taxon>
        <taxon>Phytomyxea</taxon>
        <taxon>Plasmodiophorida</taxon>
        <taxon>Plasmodiophoridae</taxon>
        <taxon>Plasmodiophora</taxon>
    </lineage>
</organism>
<name>A0A3P3YG37_PLABS</name>
<feature type="compositionally biased region" description="Basic residues" evidence="1">
    <location>
        <begin position="127"/>
        <end position="137"/>
    </location>
</feature>
<proteinExistence type="predicted"/>
<feature type="region of interest" description="Disordered" evidence="1">
    <location>
        <begin position="115"/>
        <end position="145"/>
    </location>
</feature>
<evidence type="ECO:0000313" key="2">
    <source>
        <dbReference type="EMBL" id="SPQ99105.1"/>
    </source>
</evidence>
<keyword evidence="2" id="KW-0496">Mitochondrion</keyword>
<dbReference type="Proteomes" id="UP000290189">
    <property type="component" value="Unassembled WGS sequence"/>
</dbReference>
<gene>
    <name evidence="2" type="ORF">PLBR_LOCUS6320</name>
</gene>
<evidence type="ECO:0000256" key="1">
    <source>
        <dbReference type="SAM" id="MobiDB-lite"/>
    </source>
</evidence>
<evidence type="ECO:0000313" key="3">
    <source>
        <dbReference type="Proteomes" id="UP000290189"/>
    </source>
</evidence>
<geneLocation type="mitochondrion" evidence="2"/>